<dbReference type="InterPro" id="IPR033116">
    <property type="entry name" value="TRYPSIN_SER"/>
</dbReference>
<dbReference type="InterPro" id="IPR009003">
    <property type="entry name" value="Peptidase_S1_PA"/>
</dbReference>
<keyword evidence="5 7" id="KW-0720">Serine protease</keyword>
<dbReference type="GO" id="GO:0004252">
    <property type="term" value="F:serine-type endopeptidase activity"/>
    <property type="evidence" value="ECO:0007669"/>
    <property type="project" value="InterPro"/>
</dbReference>
<dbReference type="PRINTS" id="PR00722">
    <property type="entry name" value="CHYMOTRYPSIN"/>
</dbReference>
<proteinExistence type="inferred from homology"/>
<keyword evidence="6" id="KW-1015">Disulfide bond</keyword>
<evidence type="ECO:0000313" key="10">
    <source>
        <dbReference type="EMBL" id="JAV16080.1"/>
    </source>
</evidence>
<keyword evidence="4 7" id="KW-0378">Hydrolase</keyword>
<name>A0A1L8EBE2_HAEIR</name>
<evidence type="ECO:0000256" key="1">
    <source>
        <dbReference type="ARBA" id="ARBA00004239"/>
    </source>
</evidence>
<sequence length="272" mass="29692">MKLFVAFAALVIACVSAASLDAIVRPGYPNGRIINGHPAVKGEAPFIVSLKTSSHFCGGSIIDKHWVITAAHCLTFAKFEVIAGLYDRADESDVQVRQVNYKQLFPHEKYRNDDFPYDIGLIYIEEPFDLNALSRDGSAPVAPIKLPSGKYEQVGRGKLFGWGRDNTGYLSSTLQTLDVDVIDYAKCKTLVPITSPLEEGNICSHTAGTSDGACNGDSGGPLVMNTKDGYELVGLVSWGYKPCSSTEYPSIYTNVSHYKQWVIDTMAAHELK</sequence>
<dbReference type="SUPFAM" id="SSF50494">
    <property type="entry name" value="Trypsin-like serine proteases"/>
    <property type="match status" value="1"/>
</dbReference>
<evidence type="ECO:0000259" key="9">
    <source>
        <dbReference type="PROSITE" id="PS50240"/>
    </source>
</evidence>
<dbReference type="CDD" id="cd00190">
    <property type="entry name" value="Tryp_SPc"/>
    <property type="match status" value="1"/>
</dbReference>
<dbReference type="FunFam" id="2.40.10.10:FF:000036">
    <property type="entry name" value="Trypsin beta"/>
    <property type="match status" value="1"/>
</dbReference>
<dbReference type="PROSITE" id="PS50240">
    <property type="entry name" value="TRYPSIN_DOM"/>
    <property type="match status" value="1"/>
</dbReference>
<evidence type="ECO:0000256" key="4">
    <source>
        <dbReference type="ARBA" id="ARBA00022801"/>
    </source>
</evidence>
<feature type="chain" id="PRO_5013267729" evidence="8">
    <location>
        <begin position="18"/>
        <end position="272"/>
    </location>
</feature>
<evidence type="ECO:0000256" key="6">
    <source>
        <dbReference type="ARBA" id="ARBA00023157"/>
    </source>
</evidence>
<dbReference type="SMART" id="SM00020">
    <property type="entry name" value="Tryp_SPc"/>
    <property type="match status" value="1"/>
</dbReference>
<dbReference type="PANTHER" id="PTHR24276">
    <property type="entry name" value="POLYSERASE-RELATED"/>
    <property type="match status" value="1"/>
</dbReference>
<evidence type="ECO:0000256" key="2">
    <source>
        <dbReference type="ARBA" id="ARBA00007664"/>
    </source>
</evidence>
<accession>A0A1L8EBE2</accession>
<dbReference type="PANTHER" id="PTHR24276:SF95">
    <property type="entry name" value="PEPTIDASE S1 DOMAIN-CONTAINING PROTEIN"/>
    <property type="match status" value="1"/>
</dbReference>
<dbReference type="FunFam" id="2.40.10.10:FF:000068">
    <property type="entry name" value="transmembrane protease serine 2"/>
    <property type="match status" value="1"/>
</dbReference>
<feature type="domain" description="Peptidase S1" evidence="9">
    <location>
        <begin position="33"/>
        <end position="267"/>
    </location>
</feature>
<dbReference type="EMBL" id="GFDG01002719">
    <property type="protein sequence ID" value="JAV16080.1"/>
    <property type="molecule type" value="Transcribed_RNA"/>
</dbReference>
<comment type="similarity">
    <text evidence="2">Belongs to the peptidase S1 family.</text>
</comment>
<keyword evidence="3 7" id="KW-0645">Protease</keyword>
<dbReference type="Gene3D" id="2.40.10.10">
    <property type="entry name" value="Trypsin-like serine proteases"/>
    <property type="match status" value="1"/>
</dbReference>
<dbReference type="InterPro" id="IPR018114">
    <property type="entry name" value="TRYPSIN_HIS"/>
</dbReference>
<reference evidence="10" key="1">
    <citation type="submission" date="2017-01" db="EMBL/GenBank/DDBJ databases">
        <title>An insight into the sialome and mialome of the horn fly, Haematobia irritans.</title>
        <authorList>
            <person name="Breijo M."/>
            <person name="Boiani M."/>
            <person name="Ures X."/>
            <person name="Rocha S."/>
            <person name="Sequeira M."/>
            <person name="Ribeiro J.M."/>
        </authorList>
    </citation>
    <scope>NUCLEOTIDE SEQUENCE</scope>
</reference>
<dbReference type="InterPro" id="IPR001314">
    <property type="entry name" value="Peptidase_S1A"/>
</dbReference>
<dbReference type="InterPro" id="IPR050430">
    <property type="entry name" value="Peptidase_S1"/>
</dbReference>
<evidence type="ECO:0000256" key="8">
    <source>
        <dbReference type="SAM" id="SignalP"/>
    </source>
</evidence>
<dbReference type="GO" id="GO:0005576">
    <property type="term" value="C:extracellular region"/>
    <property type="evidence" value="ECO:0007669"/>
    <property type="project" value="UniProtKB-SubCell"/>
</dbReference>
<comment type="subcellular location">
    <subcellularLocation>
        <location evidence="1">Secreted</location>
        <location evidence="1">Extracellular space</location>
    </subcellularLocation>
</comment>
<dbReference type="AlphaFoldDB" id="A0A1L8EBE2"/>
<evidence type="ECO:0000256" key="7">
    <source>
        <dbReference type="RuleBase" id="RU363034"/>
    </source>
</evidence>
<protein>
    <submittedName>
        <fullName evidence="10">Putative trypsin-like serine protease</fullName>
    </submittedName>
</protein>
<evidence type="ECO:0000256" key="3">
    <source>
        <dbReference type="ARBA" id="ARBA00022670"/>
    </source>
</evidence>
<organism evidence="10">
    <name type="scientific">Haematobia irritans</name>
    <name type="common">Horn fly</name>
    <name type="synonym">Conops irritans</name>
    <dbReference type="NCBI Taxonomy" id="7368"/>
    <lineage>
        <taxon>Eukaryota</taxon>
        <taxon>Metazoa</taxon>
        <taxon>Ecdysozoa</taxon>
        <taxon>Arthropoda</taxon>
        <taxon>Hexapoda</taxon>
        <taxon>Insecta</taxon>
        <taxon>Pterygota</taxon>
        <taxon>Neoptera</taxon>
        <taxon>Endopterygota</taxon>
        <taxon>Diptera</taxon>
        <taxon>Brachycera</taxon>
        <taxon>Muscomorpha</taxon>
        <taxon>Muscoidea</taxon>
        <taxon>Muscidae</taxon>
        <taxon>Haematobia</taxon>
    </lineage>
</organism>
<keyword evidence="8" id="KW-0732">Signal</keyword>
<dbReference type="PROSITE" id="PS00134">
    <property type="entry name" value="TRYPSIN_HIS"/>
    <property type="match status" value="1"/>
</dbReference>
<dbReference type="GO" id="GO:0006508">
    <property type="term" value="P:proteolysis"/>
    <property type="evidence" value="ECO:0007669"/>
    <property type="project" value="UniProtKB-KW"/>
</dbReference>
<evidence type="ECO:0000256" key="5">
    <source>
        <dbReference type="ARBA" id="ARBA00022825"/>
    </source>
</evidence>
<feature type="signal peptide" evidence="8">
    <location>
        <begin position="1"/>
        <end position="17"/>
    </location>
</feature>
<dbReference type="Pfam" id="PF00089">
    <property type="entry name" value="Trypsin"/>
    <property type="match status" value="1"/>
</dbReference>
<dbReference type="InterPro" id="IPR043504">
    <property type="entry name" value="Peptidase_S1_PA_chymotrypsin"/>
</dbReference>
<dbReference type="PROSITE" id="PS00135">
    <property type="entry name" value="TRYPSIN_SER"/>
    <property type="match status" value="1"/>
</dbReference>
<dbReference type="InterPro" id="IPR001254">
    <property type="entry name" value="Trypsin_dom"/>
</dbReference>